<accession>A0AAD8RVV3</accession>
<dbReference type="GO" id="GO:0003680">
    <property type="term" value="F:minor groove of adenine-thymine-rich DNA binding"/>
    <property type="evidence" value="ECO:0007669"/>
    <property type="project" value="UniProtKB-UniRule"/>
</dbReference>
<dbReference type="AlphaFoldDB" id="A0AAD8RVV3"/>
<dbReference type="InterPro" id="IPR005175">
    <property type="entry name" value="PPC_dom"/>
</dbReference>
<feature type="region of interest" description="Disordered" evidence="3">
    <location>
        <begin position="1"/>
        <end position="109"/>
    </location>
</feature>
<gene>
    <name evidence="5" type="ORF">QYE76_006182</name>
</gene>
<evidence type="ECO:0000256" key="2">
    <source>
        <dbReference type="RuleBase" id="RU367031"/>
    </source>
</evidence>
<organism evidence="5 6">
    <name type="scientific">Lolium multiflorum</name>
    <name type="common">Italian ryegrass</name>
    <name type="synonym">Lolium perenne subsp. multiflorum</name>
    <dbReference type="NCBI Taxonomy" id="4521"/>
    <lineage>
        <taxon>Eukaryota</taxon>
        <taxon>Viridiplantae</taxon>
        <taxon>Streptophyta</taxon>
        <taxon>Embryophyta</taxon>
        <taxon>Tracheophyta</taxon>
        <taxon>Spermatophyta</taxon>
        <taxon>Magnoliopsida</taxon>
        <taxon>Liliopsida</taxon>
        <taxon>Poales</taxon>
        <taxon>Poaceae</taxon>
        <taxon>BOP clade</taxon>
        <taxon>Pooideae</taxon>
        <taxon>Poodae</taxon>
        <taxon>Poeae</taxon>
        <taxon>Poeae Chloroplast Group 2 (Poeae type)</taxon>
        <taxon>Loliodinae</taxon>
        <taxon>Loliinae</taxon>
        <taxon>Lolium</taxon>
    </lineage>
</organism>
<feature type="compositionally biased region" description="Polar residues" evidence="3">
    <location>
        <begin position="341"/>
        <end position="350"/>
    </location>
</feature>
<dbReference type="SUPFAM" id="SSF117856">
    <property type="entry name" value="AF0104/ALDC/Ptd012-like"/>
    <property type="match status" value="1"/>
</dbReference>
<dbReference type="GO" id="GO:0005634">
    <property type="term" value="C:nucleus"/>
    <property type="evidence" value="ECO:0007669"/>
    <property type="project" value="UniProtKB-SubCell"/>
</dbReference>
<comment type="domain">
    <text evidence="2">The PPC domain mediates interactions between AHL proteins.</text>
</comment>
<feature type="domain" description="PPC" evidence="4">
    <location>
        <begin position="178"/>
        <end position="318"/>
    </location>
</feature>
<dbReference type="PANTHER" id="PTHR31500">
    <property type="entry name" value="AT-HOOK MOTIF NUCLEAR-LOCALIZED PROTEIN 9"/>
    <property type="match status" value="1"/>
</dbReference>
<evidence type="ECO:0000313" key="5">
    <source>
        <dbReference type="EMBL" id="KAK1631867.1"/>
    </source>
</evidence>
<protein>
    <recommendedName>
        <fullName evidence="2">AT-hook motif nuclear-localized protein</fullName>
    </recommendedName>
</protein>
<dbReference type="InterPro" id="IPR017956">
    <property type="entry name" value="AT_hook_DNA-bd_motif"/>
</dbReference>
<dbReference type="PROSITE" id="PS51742">
    <property type="entry name" value="PPC"/>
    <property type="match status" value="1"/>
</dbReference>
<dbReference type="SMART" id="SM00384">
    <property type="entry name" value="AT_hook"/>
    <property type="match status" value="2"/>
</dbReference>
<dbReference type="Pfam" id="PF03479">
    <property type="entry name" value="PCC"/>
    <property type="match status" value="1"/>
</dbReference>
<dbReference type="InterPro" id="IPR039605">
    <property type="entry name" value="AHL"/>
</dbReference>
<evidence type="ECO:0000256" key="3">
    <source>
        <dbReference type="SAM" id="MobiDB-lite"/>
    </source>
</evidence>
<keyword evidence="6" id="KW-1185">Reference proteome</keyword>
<dbReference type="EMBL" id="JAUUTY010000005">
    <property type="protein sequence ID" value="KAK1631867.1"/>
    <property type="molecule type" value="Genomic_DNA"/>
</dbReference>
<keyword evidence="2" id="KW-0805">Transcription regulation</keyword>
<sequence length="384" mass="38269">MMEVRASSDQQGVMAGREPFGLPNSPPTPPSSGPMHGTMRMAYGPDGTPFFAPVSSAPPPTETYQPVGAGAPVPDSAAAGGNGSPAFLVNSMDDSAKKKRGRPRKYGDDGSMALALVPVPNPAEPAPGTFGPFSPPPMSAAGTALGVAPVGMKKRGRPKGSTNKPKPPPSPLDFIALAGAGFTAHVLHAQAGEDVAAKIMAFSQQGSRGICVLSANGAISNVSLRQAATSGGTATYEGRFEILSLSGSFLVQEMGGHRTRTGGLSVSLAGPDGRVLGGGVAGVLIACTPIQIVVGSFSPDTGEKKAKKQHAAPHEPASAPPKLAPIAPVPIGVGMGPSSPPSRGTLSESSGGPGSPMNQGGAATATASNSNNSQQGGLSSMSWK</sequence>
<proteinExistence type="predicted"/>
<comment type="subcellular location">
    <subcellularLocation>
        <location evidence="2">Nucleus</location>
    </subcellularLocation>
</comment>
<reference evidence="5" key="1">
    <citation type="submission" date="2023-07" db="EMBL/GenBank/DDBJ databases">
        <title>A chromosome-level genome assembly of Lolium multiflorum.</title>
        <authorList>
            <person name="Chen Y."/>
            <person name="Copetti D."/>
            <person name="Kolliker R."/>
            <person name="Studer B."/>
        </authorList>
    </citation>
    <scope>NUCLEOTIDE SEQUENCE</scope>
    <source>
        <strain evidence="5">02402/16</strain>
        <tissue evidence="5">Leaf</tissue>
    </source>
</reference>
<comment type="caution">
    <text evidence="5">The sequence shown here is derived from an EMBL/GenBank/DDBJ whole genome shotgun (WGS) entry which is preliminary data.</text>
</comment>
<keyword evidence="2" id="KW-0804">Transcription</keyword>
<dbReference type="PANTHER" id="PTHR31500:SF57">
    <property type="entry name" value="AT-HOOK MOTIF NUCLEAR-LOCALIZED PROTEIN 10"/>
    <property type="match status" value="1"/>
</dbReference>
<keyword evidence="2" id="KW-0238">DNA-binding</keyword>
<keyword evidence="2" id="KW-0539">Nucleus</keyword>
<evidence type="ECO:0000259" key="4">
    <source>
        <dbReference type="PROSITE" id="PS51742"/>
    </source>
</evidence>
<evidence type="ECO:0000256" key="1">
    <source>
        <dbReference type="ARBA" id="ARBA00003687"/>
    </source>
</evidence>
<evidence type="ECO:0000313" key="6">
    <source>
        <dbReference type="Proteomes" id="UP001231189"/>
    </source>
</evidence>
<feature type="compositionally biased region" description="Low complexity" evidence="3">
    <location>
        <begin position="358"/>
        <end position="377"/>
    </location>
</feature>
<feature type="region of interest" description="Disordered" evidence="3">
    <location>
        <begin position="150"/>
        <end position="170"/>
    </location>
</feature>
<comment type="function">
    <text evidence="1 2">Transcription factor that specifically binds AT-rich DNA sequences related to the nuclear matrix attachment regions (MARs).</text>
</comment>
<dbReference type="Proteomes" id="UP001231189">
    <property type="component" value="Unassembled WGS sequence"/>
</dbReference>
<dbReference type="CDD" id="cd11378">
    <property type="entry name" value="DUF296"/>
    <property type="match status" value="1"/>
</dbReference>
<name>A0AAD8RVV3_LOLMU</name>
<dbReference type="Pfam" id="PF02178">
    <property type="entry name" value="AT_hook"/>
    <property type="match status" value="2"/>
</dbReference>
<dbReference type="Gene3D" id="3.30.1330.80">
    <property type="entry name" value="Hypothetical protein, similar to alpha- acetolactate decarboxylase, domain 2"/>
    <property type="match status" value="1"/>
</dbReference>
<feature type="region of interest" description="Disordered" evidence="3">
    <location>
        <begin position="300"/>
        <end position="384"/>
    </location>
</feature>